<evidence type="ECO:0000313" key="2">
    <source>
        <dbReference type="EMBL" id="UYV63219.1"/>
    </source>
</evidence>
<name>A0ABY6K4K9_9ARAC</name>
<evidence type="ECO:0000313" key="3">
    <source>
        <dbReference type="Proteomes" id="UP001235939"/>
    </source>
</evidence>
<accession>A0ABY6K4K9</accession>
<keyword evidence="3" id="KW-1185">Reference proteome</keyword>
<feature type="region of interest" description="Disordered" evidence="1">
    <location>
        <begin position="72"/>
        <end position="98"/>
    </location>
</feature>
<proteinExistence type="predicted"/>
<organism evidence="2 3">
    <name type="scientific">Cordylochernes scorpioides</name>
    <dbReference type="NCBI Taxonomy" id="51811"/>
    <lineage>
        <taxon>Eukaryota</taxon>
        <taxon>Metazoa</taxon>
        <taxon>Ecdysozoa</taxon>
        <taxon>Arthropoda</taxon>
        <taxon>Chelicerata</taxon>
        <taxon>Arachnida</taxon>
        <taxon>Pseudoscorpiones</taxon>
        <taxon>Cheliferoidea</taxon>
        <taxon>Chernetidae</taxon>
        <taxon>Cordylochernes</taxon>
    </lineage>
</organism>
<gene>
    <name evidence="2" type="ORF">LAZ67_2003467</name>
</gene>
<feature type="compositionally biased region" description="Basic and acidic residues" evidence="1">
    <location>
        <begin position="89"/>
        <end position="98"/>
    </location>
</feature>
<dbReference type="Proteomes" id="UP001235939">
    <property type="component" value="Chromosome 02"/>
</dbReference>
<protein>
    <submittedName>
        <fullName evidence="2">Uncharacterized protein</fullName>
    </submittedName>
</protein>
<evidence type="ECO:0000256" key="1">
    <source>
        <dbReference type="SAM" id="MobiDB-lite"/>
    </source>
</evidence>
<sequence length="98" mass="11108">MVDQFVAFCRRFEALKRMRVAPSRFNRLPNFRNFIAPPSTFAAQDIDTPSPDLRDVIRSEVQQTFAPISAPRQLESFLPSDNSSPRTIKVTDEGAKGH</sequence>
<dbReference type="EMBL" id="CP092864">
    <property type="protein sequence ID" value="UYV63219.1"/>
    <property type="molecule type" value="Genomic_DNA"/>
</dbReference>
<reference evidence="2 3" key="1">
    <citation type="submission" date="2022-01" db="EMBL/GenBank/DDBJ databases">
        <title>A chromosomal length assembly of Cordylochernes scorpioides.</title>
        <authorList>
            <person name="Zeh D."/>
            <person name="Zeh J."/>
        </authorList>
    </citation>
    <scope>NUCLEOTIDE SEQUENCE [LARGE SCALE GENOMIC DNA]</scope>
    <source>
        <strain evidence="2">IN4F17</strain>
        <tissue evidence="2">Whole Body</tissue>
    </source>
</reference>